<evidence type="ECO:0000313" key="7">
    <source>
        <dbReference type="Proteomes" id="UP001408356"/>
    </source>
</evidence>
<gene>
    <name evidence="6" type="ORF">SUNI508_12500</name>
</gene>
<proteinExistence type="inferred from homology"/>
<protein>
    <submittedName>
        <fullName evidence="6">Carotenoid oxygenase</fullName>
    </submittedName>
</protein>
<dbReference type="PANTHER" id="PTHR10543">
    <property type="entry name" value="BETA-CAROTENE DIOXYGENASE"/>
    <property type="match status" value="1"/>
</dbReference>
<comment type="similarity">
    <text evidence="2">Belongs to the carotenoid oxygenase family.</text>
</comment>
<keyword evidence="4" id="KW-0560">Oxidoreductase</keyword>
<dbReference type="Pfam" id="PF03055">
    <property type="entry name" value="RPE65"/>
    <property type="match status" value="1"/>
</dbReference>
<evidence type="ECO:0000256" key="2">
    <source>
        <dbReference type="ARBA" id="ARBA00006787"/>
    </source>
</evidence>
<accession>A0ABR2VH38</accession>
<reference evidence="6 7" key="1">
    <citation type="journal article" date="2024" name="J. Plant Pathol.">
        <title>Sequence and assembly of the genome of Seiridium unicorne, isolate CBS 538.82, causal agent of cypress canker disease.</title>
        <authorList>
            <person name="Scali E."/>
            <person name="Rocca G.D."/>
            <person name="Danti R."/>
            <person name="Garbelotto M."/>
            <person name="Barberini S."/>
            <person name="Baroncelli R."/>
            <person name="Emiliani G."/>
        </authorList>
    </citation>
    <scope>NUCLEOTIDE SEQUENCE [LARGE SCALE GENOMIC DNA]</scope>
    <source>
        <strain evidence="6 7">BM-138-508</strain>
    </source>
</reference>
<keyword evidence="7" id="KW-1185">Reference proteome</keyword>
<evidence type="ECO:0000256" key="3">
    <source>
        <dbReference type="ARBA" id="ARBA00022723"/>
    </source>
</evidence>
<comment type="cofactor">
    <cofactor evidence="1">
        <name>Fe(2+)</name>
        <dbReference type="ChEBI" id="CHEBI:29033"/>
    </cofactor>
</comment>
<keyword evidence="5" id="KW-0408">Iron</keyword>
<evidence type="ECO:0000256" key="4">
    <source>
        <dbReference type="ARBA" id="ARBA00023002"/>
    </source>
</evidence>
<evidence type="ECO:0000256" key="5">
    <source>
        <dbReference type="ARBA" id="ARBA00023004"/>
    </source>
</evidence>
<evidence type="ECO:0000313" key="6">
    <source>
        <dbReference type="EMBL" id="KAK9426229.1"/>
    </source>
</evidence>
<keyword evidence="3" id="KW-0479">Metal-binding</keyword>
<dbReference type="InterPro" id="IPR004294">
    <property type="entry name" value="Carotenoid_Oase"/>
</dbReference>
<dbReference type="PANTHER" id="PTHR10543:SF24">
    <property type="entry name" value="CAROTENOID ISOMEROOXYGENASE"/>
    <property type="match status" value="1"/>
</dbReference>
<dbReference type="EMBL" id="JARVKF010000003">
    <property type="protein sequence ID" value="KAK9426229.1"/>
    <property type="molecule type" value="Genomic_DNA"/>
</dbReference>
<name>A0ABR2VH38_9PEZI</name>
<dbReference type="SUPFAM" id="SSF75011">
    <property type="entry name" value="3-carboxy-cis,cis-mucoante lactonizing enzyme"/>
    <property type="match status" value="1"/>
</dbReference>
<dbReference type="Proteomes" id="UP001408356">
    <property type="component" value="Unassembled WGS sequence"/>
</dbReference>
<comment type="caution">
    <text evidence="6">The sequence shown here is derived from an EMBL/GenBank/DDBJ whole genome shotgun (WGS) entry which is preliminary data.</text>
</comment>
<organism evidence="6 7">
    <name type="scientific">Seiridium unicorne</name>
    <dbReference type="NCBI Taxonomy" id="138068"/>
    <lineage>
        <taxon>Eukaryota</taxon>
        <taxon>Fungi</taxon>
        <taxon>Dikarya</taxon>
        <taxon>Ascomycota</taxon>
        <taxon>Pezizomycotina</taxon>
        <taxon>Sordariomycetes</taxon>
        <taxon>Xylariomycetidae</taxon>
        <taxon>Amphisphaeriales</taxon>
        <taxon>Sporocadaceae</taxon>
        <taxon>Seiridium</taxon>
    </lineage>
</organism>
<evidence type="ECO:0000256" key="1">
    <source>
        <dbReference type="ARBA" id="ARBA00001954"/>
    </source>
</evidence>
<sequence length="574" mass="63808">MESLNQKKVTNGNAFDESKHYNNYFIREEDLKYVPPYFRDTPETVDEVICPTAGVWPSWLSGTFMRYYDQSILPSNDGSKPNAVLQHFFDGLGILHKFRMEKGQVHYSSRHTAEGVVRRAKRDGYLSTIMFGLNANTPLKDAQDPCSALLGAQQSIFMPQGHMAPDEMNINVVPRRGMHLPPDTNPKSMGSAAEDPETEELLVHTDFNVLQVCDAKTLTPKRLLTYAEIDPELAGFGICAHPPKDRARGQTFNYIISKEGVLSIFALDIKAKPVKVLWKTPLPCAPCYIHSLAMTDKYVVFIRNPIHMDVSDTTKQLFYMLEYEPESPTQFFVLDKETGKHITTYNGNGFMFFHSVNAYDYVDAATREVNIHIDLCSYEGTYVPYREYSLSNIVDPAAPFQDGTLVRYELAGVSVQGLEKPGRVTTKAAIPGIAAELPRIAKHVSMRPNYRYVYFTAGNGGASPGTEVPIGRLGNGLKVVQAAFFGSLAKSDWETGTSIRWQPENGESCPCEPVFVGRPGATEEDDGVVLTIVINKQGTRSILVALDGKTFKEIARADMPQIYGLGPHGSFIES</sequence>